<organism evidence="3 4">
    <name type="scientific">Cloacibacillus evryensis</name>
    <dbReference type="NCBI Taxonomy" id="508460"/>
    <lineage>
        <taxon>Bacteria</taxon>
        <taxon>Thermotogati</taxon>
        <taxon>Synergistota</taxon>
        <taxon>Synergistia</taxon>
        <taxon>Synergistales</taxon>
        <taxon>Synergistaceae</taxon>
        <taxon>Cloacibacillus</taxon>
    </lineage>
</organism>
<dbReference type="SUPFAM" id="SSF55031">
    <property type="entry name" value="Bacterial exopeptidase dimerisation domain"/>
    <property type="match status" value="1"/>
</dbReference>
<dbReference type="GO" id="GO:0046657">
    <property type="term" value="P:folic acid catabolic process"/>
    <property type="evidence" value="ECO:0007669"/>
    <property type="project" value="TreeGrafter"/>
</dbReference>
<evidence type="ECO:0000313" key="3">
    <source>
        <dbReference type="EMBL" id="MCQ4814487.1"/>
    </source>
</evidence>
<reference evidence="3 4" key="1">
    <citation type="submission" date="2022-06" db="EMBL/GenBank/DDBJ databases">
        <title>Isolation of gut microbiota from human fecal samples.</title>
        <authorList>
            <person name="Pamer E.G."/>
            <person name="Barat B."/>
            <person name="Waligurski E."/>
            <person name="Medina S."/>
            <person name="Paddock L."/>
            <person name="Mostad J."/>
        </authorList>
    </citation>
    <scope>NUCLEOTIDE SEQUENCE [LARGE SCALE GENOMIC DNA]</scope>
    <source>
        <strain evidence="3 4">DFI.9.90</strain>
    </source>
</reference>
<dbReference type="EMBL" id="JANFYT010000016">
    <property type="protein sequence ID" value="MCQ4814487.1"/>
    <property type="molecule type" value="Genomic_DNA"/>
</dbReference>
<name>A0AAW5K3K2_9BACT</name>
<dbReference type="InterPro" id="IPR011650">
    <property type="entry name" value="Peptidase_M20_dimer"/>
</dbReference>
<dbReference type="Pfam" id="PF01546">
    <property type="entry name" value="Peptidase_M20"/>
    <property type="match status" value="1"/>
</dbReference>
<dbReference type="InterPro" id="IPR017144">
    <property type="entry name" value="Xaa-Arg_dipeptidase"/>
</dbReference>
<dbReference type="SUPFAM" id="SSF53187">
    <property type="entry name" value="Zn-dependent exopeptidases"/>
    <property type="match status" value="1"/>
</dbReference>
<evidence type="ECO:0000256" key="1">
    <source>
        <dbReference type="PIRNR" id="PIRNR037226"/>
    </source>
</evidence>
<dbReference type="GO" id="GO:0005737">
    <property type="term" value="C:cytoplasm"/>
    <property type="evidence" value="ECO:0007669"/>
    <property type="project" value="TreeGrafter"/>
</dbReference>
<evidence type="ECO:0000313" key="4">
    <source>
        <dbReference type="Proteomes" id="UP001205919"/>
    </source>
</evidence>
<proteinExistence type="inferred from homology"/>
<evidence type="ECO:0000259" key="2">
    <source>
        <dbReference type="Pfam" id="PF07687"/>
    </source>
</evidence>
<dbReference type="PANTHER" id="PTHR30575:SF3">
    <property type="entry name" value="PEPTIDASE M20 DIMERISATION DOMAIN-CONTAINING PROTEIN"/>
    <property type="match status" value="1"/>
</dbReference>
<dbReference type="InterPro" id="IPR036264">
    <property type="entry name" value="Bact_exopeptidase_dim_dom"/>
</dbReference>
<dbReference type="PANTHER" id="PTHR30575">
    <property type="entry name" value="PEPTIDASE M20"/>
    <property type="match status" value="1"/>
</dbReference>
<dbReference type="InterPro" id="IPR017439">
    <property type="entry name" value="Amidohydrolase"/>
</dbReference>
<gene>
    <name evidence="3" type="ORF">NE630_08620</name>
</gene>
<feature type="domain" description="Peptidase M20 dimerisation" evidence="2">
    <location>
        <begin position="164"/>
        <end position="258"/>
    </location>
</feature>
<protein>
    <recommendedName>
        <fullName evidence="1">Peptidase M20 domain-containing protein 2</fullName>
    </recommendedName>
</protein>
<dbReference type="Proteomes" id="UP001205919">
    <property type="component" value="Unassembled WGS sequence"/>
</dbReference>
<sequence length="384" mass="41972">MKKISDILELKKTAIRGLEKFLYDNPEIEMEEFKAKEKFIELLRRENFIINKEIEGLPTAFVAHKSSGDGPSIGIVAEYDALPGMGHACGHNLIGAIGFGTAVTLAELLTDINGSVYLFGAPAEETGRGKPGLLAGGWFKKVDVAMMAHPMKFTALASNLVNLEGYDVTFHGRASHAAGSPESGVNALDAAVTFYGAVGLMRQQMLDGSRVHMIVTNGGTAVNIIPDTASLRVEIRHEDIKYFRKLVNKIMAIARSAAQTAGCTVDIKMFEPPIACMKNNKVMIDLYKNHLHTAGITEYLEDFRTGGCSDMGNVSQEIPSIHPWMKMVGPDSDGHTLEFLKDADSPFAIEQMYKVIECLAGVGADILRDPHLLNDIRKDFEKTQ</sequence>
<dbReference type="CDD" id="cd03887">
    <property type="entry name" value="M20_Acy1L2"/>
    <property type="match status" value="1"/>
</dbReference>
<comment type="similarity">
    <text evidence="1">Belongs to the peptidase M20A family.</text>
</comment>
<dbReference type="Gene3D" id="3.40.630.10">
    <property type="entry name" value="Zn peptidases"/>
    <property type="match status" value="1"/>
</dbReference>
<dbReference type="InterPro" id="IPR052030">
    <property type="entry name" value="Peptidase_M20/M20A_hydrolases"/>
</dbReference>
<comment type="caution">
    <text evidence="3">The sequence shown here is derived from an EMBL/GenBank/DDBJ whole genome shotgun (WGS) entry which is preliminary data.</text>
</comment>
<dbReference type="Pfam" id="PF07687">
    <property type="entry name" value="M20_dimer"/>
    <property type="match status" value="1"/>
</dbReference>
<dbReference type="GO" id="GO:0071713">
    <property type="term" value="F:para-aminobenzoyl-glutamate hydrolase activity"/>
    <property type="evidence" value="ECO:0007669"/>
    <property type="project" value="TreeGrafter"/>
</dbReference>
<dbReference type="AlphaFoldDB" id="A0AAW5K3K2"/>
<dbReference type="GO" id="GO:0016805">
    <property type="term" value="F:dipeptidase activity"/>
    <property type="evidence" value="ECO:0007669"/>
    <property type="project" value="InterPro"/>
</dbReference>
<dbReference type="NCBIfam" id="TIGR01891">
    <property type="entry name" value="amidohydrolases"/>
    <property type="match status" value="1"/>
</dbReference>
<keyword evidence="4" id="KW-1185">Reference proteome</keyword>
<dbReference type="InterPro" id="IPR002933">
    <property type="entry name" value="Peptidase_M20"/>
</dbReference>
<dbReference type="Gene3D" id="3.30.70.360">
    <property type="match status" value="1"/>
</dbReference>
<accession>A0AAW5K3K2</accession>
<dbReference type="PIRSF" id="PIRSF037226">
    <property type="entry name" value="Amidohydrolase_ACY1L2_prd"/>
    <property type="match status" value="1"/>
</dbReference>
<dbReference type="FunFam" id="3.30.70.360:FF:000004">
    <property type="entry name" value="Peptidase M20 domain-containing protein 2"/>
    <property type="match status" value="1"/>
</dbReference>
<dbReference type="RefSeq" id="WP_256181900.1">
    <property type="nucleotide sequence ID" value="NZ_CAJLEK010000162.1"/>
</dbReference>